<feature type="domain" description="UBA" evidence="3">
    <location>
        <begin position="1238"/>
        <end position="1278"/>
    </location>
</feature>
<organism evidence="6 7">
    <name type="scientific">Crucibulum laeve</name>
    <dbReference type="NCBI Taxonomy" id="68775"/>
    <lineage>
        <taxon>Eukaryota</taxon>
        <taxon>Fungi</taxon>
        <taxon>Dikarya</taxon>
        <taxon>Basidiomycota</taxon>
        <taxon>Agaricomycotina</taxon>
        <taxon>Agaricomycetes</taxon>
        <taxon>Agaricomycetidae</taxon>
        <taxon>Agaricales</taxon>
        <taxon>Agaricineae</taxon>
        <taxon>Nidulariaceae</taxon>
        <taxon>Crucibulum</taxon>
    </lineage>
</organism>
<feature type="compositionally biased region" description="Polar residues" evidence="2">
    <location>
        <begin position="843"/>
        <end position="858"/>
    </location>
</feature>
<feature type="compositionally biased region" description="Low complexity" evidence="2">
    <location>
        <begin position="1137"/>
        <end position="1156"/>
    </location>
</feature>
<dbReference type="GO" id="GO:0005886">
    <property type="term" value="C:plasma membrane"/>
    <property type="evidence" value="ECO:0007669"/>
    <property type="project" value="TreeGrafter"/>
</dbReference>
<feature type="compositionally biased region" description="Low complexity" evidence="2">
    <location>
        <begin position="711"/>
        <end position="730"/>
    </location>
</feature>
<dbReference type="Pfam" id="PF12763">
    <property type="entry name" value="EH"/>
    <property type="match status" value="3"/>
</dbReference>
<gene>
    <name evidence="6" type="ORF">BDQ12DRAFT_676809</name>
</gene>
<feature type="compositionally biased region" description="Polar residues" evidence="2">
    <location>
        <begin position="1081"/>
        <end position="1091"/>
    </location>
</feature>
<dbReference type="GO" id="GO:0005737">
    <property type="term" value="C:cytoplasm"/>
    <property type="evidence" value="ECO:0007669"/>
    <property type="project" value="TreeGrafter"/>
</dbReference>
<dbReference type="Gene3D" id="1.10.238.10">
    <property type="entry name" value="EF-hand"/>
    <property type="match status" value="3"/>
</dbReference>
<evidence type="ECO:0000259" key="3">
    <source>
        <dbReference type="PROSITE" id="PS50030"/>
    </source>
</evidence>
<evidence type="ECO:0000313" key="6">
    <source>
        <dbReference type="EMBL" id="TFK42793.1"/>
    </source>
</evidence>
<dbReference type="EMBL" id="ML213592">
    <property type="protein sequence ID" value="TFK42793.1"/>
    <property type="molecule type" value="Genomic_DNA"/>
</dbReference>
<reference evidence="6 7" key="1">
    <citation type="journal article" date="2019" name="Nat. Ecol. Evol.">
        <title>Megaphylogeny resolves global patterns of mushroom evolution.</title>
        <authorList>
            <person name="Varga T."/>
            <person name="Krizsan K."/>
            <person name="Foldi C."/>
            <person name="Dima B."/>
            <person name="Sanchez-Garcia M."/>
            <person name="Sanchez-Ramirez S."/>
            <person name="Szollosi G.J."/>
            <person name="Szarkandi J.G."/>
            <person name="Papp V."/>
            <person name="Albert L."/>
            <person name="Andreopoulos W."/>
            <person name="Angelini C."/>
            <person name="Antonin V."/>
            <person name="Barry K.W."/>
            <person name="Bougher N.L."/>
            <person name="Buchanan P."/>
            <person name="Buyck B."/>
            <person name="Bense V."/>
            <person name="Catcheside P."/>
            <person name="Chovatia M."/>
            <person name="Cooper J."/>
            <person name="Damon W."/>
            <person name="Desjardin D."/>
            <person name="Finy P."/>
            <person name="Geml J."/>
            <person name="Haridas S."/>
            <person name="Hughes K."/>
            <person name="Justo A."/>
            <person name="Karasinski D."/>
            <person name="Kautmanova I."/>
            <person name="Kiss B."/>
            <person name="Kocsube S."/>
            <person name="Kotiranta H."/>
            <person name="LaButti K.M."/>
            <person name="Lechner B.E."/>
            <person name="Liimatainen K."/>
            <person name="Lipzen A."/>
            <person name="Lukacs Z."/>
            <person name="Mihaltcheva S."/>
            <person name="Morgado L.N."/>
            <person name="Niskanen T."/>
            <person name="Noordeloos M.E."/>
            <person name="Ohm R.A."/>
            <person name="Ortiz-Santana B."/>
            <person name="Ovrebo C."/>
            <person name="Racz N."/>
            <person name="Riley R."/>
            <person name="Savchenko A."/>
            <person name="Shiryaev A."/>
            <person name="Soop K."/>
            <person name="Spirin V."/>
            <person name="Szebenyi C."/>
            <person name="Tomsovsky M."/>
            <person name="Tulloss R.E."/>
            <person name="Uehling J."/>
            <person name="Grigoriev I.V."/>
            <person name="Vagvolgyi C."/>
            <person name="Papp T."/>
            <person name="Martin F.M."/>
            <person name="Miettinen O."/>
            <person name="Hibbett D.S."/>
            <person name="Nagy L.G."/>
        </authorList>
    </citation>
    <scope>NUCLEOTIDE SEQUENCE [LARGE SCALE GENOMIC DNA]</scope>
    <source>
        <strain evidence="6 7">CBS 166.37</strain>
    </source>
</reference>
<protein>
    <recommendedName>
        <fullName evidence="8">UBA domain-containing protein</fullName>
    </recommendedName>
</protein>
<evidence type="ECO:0008006" key="8">
    <source>
        <dbReference type="Google" id="ProtNLM"/>
    </source>
</evidence>
<feature type="region of interest" description="Disordered" evidence="2">
    <location>
        <begin position="275"/>
        <end position="307"/>
    </location>
</feature>
<dbReference type="SMART" id="SM00027">
    <property type="entry name" value="EH"/>
    <property type="match status" value="3"/>
</dbReference>
<dbReference type="PROSITE" id="PS50031">
    <property type="entry name" value="EH"/>
    <property type="match status" value="3"/>
</dbReference>
<dbReference type="Gene3D" id="1.10.8.10">
    <property type="entry name" value="DNA helicase RuvA subunit, C-terminal domain"/>
    <property type="match status" value="1"/>
</dbReference>
<dbReference type="SMART" id="SM00165">
    <property type="entry name" value="UBA"/>
    <property type="match status" value="1"/>
</dbReference>
<feature type="domain" description="EF-hand" evidence="5">
    <location>
        <begin position="342"/>
        <end position="377"/>
    </location>
</feature>
<feature type="compositionally biased region" description="Polar residues" evidence="2">
    <location>
        <begin position="739"/>
        <end position="748"/>
    </location>
</feature>
<feature type="compositionally biased region" description="Polar residues" evidence="2">
    <location>
        <begin position="396"/>
        <end position="411"/>
    </location>
</feature>
<evidence type="ECO:0000256" key="2">
    <source>
        <dbReference type="SAM" id="MobiDB-lite"/>
    </source>
</evidence>
<dbReference type="InterPro" id="IPR015940">
    <property type="entry name" value="UBA"/>
</dbReference>
<dbReference type="GO" id="GO:0005509">
    <property type="term" value="F:calcium ion binding"/>
    <property type="evidence" value="ECO:0007669"/>
    <property type="project" value="InterPro"/>
</dbReference>
<feature type="region of interest" description="Disordered" evidence="2">
    <location>
        <begin position="681"/>
        <end position="700"/>
    </location>
</feature>
<feature type="region of interest" description="Disordered" evidence="2">
    <location>
        <begin position="1069"/>
        <end position="1091"/>
    </location>
</feature>
<feature type="compositionally biased region" description="Polar residues" evidence="2">
    <location>
        <begin position="295"/>
        <end position="307"/>
    </location>
</feature>
<feature type="coiled-coil region" evidence="1">
    <location>
        <begin position="555"/>
        <end position="680"/>
    </location>
</feature>
<dbReference type="Pfam" id="PF00627">
    <property type="entry name" value="UBA"/>
    <property type="match status" value="1"/>
</dbReference>
<feature type="compositionally biased region" description="Basic and acidic residues" evidence="2">
    <location>
        <begin position="1182"/>
        <end position="1195"/>
    </location>
</feature>
<feature type="compositionally biased region" description="Polar residues" evidence="2">
    <location>
        <begin position="1107"/>
        <end position="1123"/>
    </location>
</feature>
<dbReference type="CDD" id="cd00052">
    <property type="entry name" value="EH"/>
    <property type="match status" value="3"/>
</dbReference>
<feature type="region of interest" description="Disordered" evidence="2">
    <location>
        <begin position="816"/>
        <end position="947"/>
    </location>
</feature>
<feature type="domain" description="EH" evidence="4">
    <location>
        <begin position="309"/>
        <end position="398"/>
    </location>
</feature>
<dbReference type="InterPro" id="IPR011992">
    <property type="entry name" value="EF-hand-dom_pair"/>
</dbReference>
<dbReference type="PANTHER" id="PTHR11216:SF170">
    <property type="entry name" value="DYNAMIN ASSOCIATED PROTEIN 160, ISOFORM D"/>
    <property type="match status" value="1"/>
</dbReference>
<dbReference type="SUPFAM" id="SSF47473">
    <property type="entry name" value="EF-hand"/>
    <property type="match status" value="3"/>
</dbReference>
<dbReference type="InterPro" id="IPR002048">
    <property type="entry name" value="EF_hand_dom"/>
</dbReference>
<feature type="region of interest" description="Disordered" evidence="2">
    <location>
        <begin position="390"/>
        <end position="509"/>
    </location>
</feature>
<feature type="domain" description="EH" evidence="4">
    <location>
        <begin position="129"/>
        <end position="219"/>
    </location>
</feature>
<name>A0A5C3MDF8_9AGAR</name>
<sequence length="1278" mass="135374">MSTNFTPTPAELAIVSQIFAQSDPQKLGVLTGDVAVRVFTGAKLPSTVLGEIWNIADEDNKGWLPKRGVAIAVRLIGHAQNGEKVTTALLNKPGPLPVIEGVSTVSQHNTGMSVPKSPPPGFPPLTPQDKAKFNNLFAKSGPSNGLLTGEKARDIFVKSKLPNDKLLQIWNLADTQDRGALDSVDFAIGMYFIQGLMSGQITFIPSNLPPGLYQQAGGSPAQGSIVSHMTGTGGSFSPMASTFSQRNQIQPQLTGQAQPLQPDYTGLSQSRAPTLPARPAAASGIGSSAFGGRPITNSSANQWDVTPTEKSNADRFFDDLDSQKRGYIEGDVAVPFMLESKLSGEVLAQIWDLSDINNDGRLTRDGFAVAVHLIQKKLAGGEIPAALPQSLVPPSMRNNGASPFSPISTQPQPEPARDLFSFDDTPPQSAVSPQPTGNFNSLQPQQTGPPIPSSSSFQPPVQDPFGTFSTGGSPHHDLLGDDDAPSTTSPPFQDRSAEIGNTKNQLDSTNRSLNTIKNERVNTEKAVADQASQLSALQTQLSSAKIAHETESNLLSALKDRHSNQAADIQRTREELIRAESDLSALRVEKAEIEGSFMRDKEEARDLHRRMVETGQQAEALKLEIEKVKKEAKQQKGLLAIARKQLLTKETERAKAEKLLAEANAEVAGINTEVHEVEAELANDHSSTAPPESPPERTLSTDSVSFAANHPLPTTPDSSSILSSPKSNNPFERLGLGSGNSTPRSQSPFLPFAGSSIPIPLAATNGHADAASQPSNDTADDIFGLDGTVGADVAPHDNATTSHDDLKVLTEPQAQHDPAALTAPTSSLTTPITGGDTDYFVTPPQTANGNSRTASPNAHNPAPVPYPSLDDAAAHFPAIENISPPAKPVPAQHNDDDVATDITSHLKELEVEDSDSDSDDEIPLAELAASSHKEAATPANVEQQPSQISFDDVFSVSTAEAPTMSNKPSGVDSAKNAVPTTQSPFAPIDVFGASSITSQPPATTVAGVNAFDEAMGKIPSPSNNSAPAFTFDSAFDDNFDFASASTQVENNTTQPLGFDDVFSTSKDDTVQSKSAVDFSAPVSTTEASLSSAKFGPSFEQAFASFDSEPSNNLASSLGTSTSAPPLPKRAESPVQKPFPATSVSSSPTASFASRTANSRSFSPPRAVSPPPRTSSPKPRVSSSKETHEKTKEPPARHSKLSLRLPFSKKKKTQEAIPPPSQHLTPPQEEYRTASPAVEDDVEAVKQLTDMGFSRSQAVSALEKYGYDVQRSLNSLLGQ</sequence>
<evidence type="ECO:0000259" key="5">
    <source>
        <dbReference type="PROSITE" id="PS50222"/>
    </source>
</evidence>
<feature type="compositionally biased region" description="Polar residues" evidence="2">
    <location>
        <begin position="426"/>
        <end position="446"/>
    </location>
</feature>
<dbReference type="SUPFAM" id="SSF46934">
    <property type="entry name" value="UBA-like"/>
    <property type="match status" value="1"/>
</dbReference>
<proteinExistence type="predicted"/>
<dbReference type="InterPro" id="IPR009060">
    <property type="entry name" value="UBA-like_sf"/>
</dbReference>
<feature type="compositionally biased region" description="Polar residues" evidence="2">
    <location>
        <begin position="959"/>
        <end position="968"/>
    </location>
</feature>
<dbReference type="STRING" id="68775.A0A5C3MDF8"/>
<dbReference type="GO" id="GO:0016197">
    <property type="term" value="P:endosomal transport"/>
    <property type="evidence" value="ECO:0007669"/>
    <property type="project" value="TreeGrafter"/>
</dbReference>
<evidence type="ECO:0000256" key="1">
    <source>
        <dbReference type="SAM" id="Coils"/>
    </source>
</evidence>
<feature type="region of interest" description="Disordered" evidence="2">
    <location>
        <begin position="1107"/>
        <end position="1236"/>
    </location>
</feature>
<dbReference type="PROSITE" id="PS50222">
    <property type="entry name" value="EF_HAND_2"/>
    <property type="match status" value="1"/>
</dbReference>
<feature type="compositionally biased region" description="Acidic residues" evidence="2">
    <location>
        <begin position="910"/>
        <end position="923"/>
    </location>
</feature>
<feature type="domain" description="EH" evidence="4">
    <location>
        <begin position="11"/>
        <end position="97"/>
    </location>
</feature>
<accession>A0A5C3MDF8</accession>
<dbReference type="PANTHER" id="PTHR11216">
    <property type="entry name" value="EH DOMAIN"/>
    <property type="match status" value="1"/>
</dbReference>
<dbReference type="PROSITE" id="PS50030">
    <property type="entry name" value="UBA"/>
    <property type="match status" value="1"/>
</dbReference>
<dbReference type="OrthoDB" id="524326at2759"/>
<dbReference type="InterPro" id="IPR000261">
    <property type="entry name" value="EH_dom"/>
</dbReference>
<evidence type="ECO:0000313" key="7">
    <source>
        <dbReference type="Proteomes" id="UP000308652"/>
    </source>
</evidence>
<dbReference type="Proteomes" id="UP000308652">
    <property type="component" value="Unassembled WGS sequence"/>
</dbReference>
<feature type="compositionally biased region" description="Low complexity" evidence="2">
    <location>
        <begin position="275"/>
        <end position="292"/>
    </location>
</feature>
<dbReference type="GO" id="GO:0006897">
    <property type="term" value="P:endocytosis"/>
    <property type="evidence" value="ECO:0007669"/>
    <property type="project" value="TreeGrafter"/>
</dbReference>
<feature type="compositionally biased region" description="Low complexity" evidence="2">
    <location>
        <begin position="818"/>
        <end position="831"/>
    </location>
</feature>
<keyword evidence="7" id="KW-1185">Reference proteome</keyword>
<keyword evidence="1" id="KW-0175">Coiled coil</keyword>
<feature type="compositionally biased region" description="Basic residues" evidence="2">
    <location>
        <begin position="1196"/>
        <end position="1211"/>
    </location>
</feature>
<feature type="compositionally biased region" description="Polar residues" evidence="2">
    <location>
        <begin position="499"/>
        <end position="509"/>
    </location>
</feature>
<feature type="region of interest" description="Disordered" evidence="2">
    <location>
        <begin position="959"/>
        <end position="980"/>
    </location>
</feature>
<evidence type="ECO:0000259" key="4">
    <source>
        <dbReference type="PROSITE" id="PS50031"/>
    </source>
</evidence>
<dbReference type="AlphaFoldDB" id="A0A5C3MDF8"/>
<feature type="region of interest" description="Disordered" evidence="2">
    <location>
        <begin position="706"/>
        <end position="783"/>
    </location>
</feature>